<keyword evidence="3 11" id="KW-0813">Transport</keyword>
<evidence type="ECO:0000256" key="9">
    <source>
        <dbReference type="ARBA" id="ARBA00023014"/>
    </source>
</evidence>
<dbReference type="InterPro" id="IPR050294">
    <property type="entry name" value="RnfB_subfamily"/>
</dbReference>
<dbReference type="PROSITE" id="PS00198">
    <property type="entry name" value="4FE4S_FER_1"/>
    <property type="match status" value="1"/>
</dbReference>
<dbReference type="PRINTS" id="PR00354">
    <property type="entry name" value="7FE8SFRDOXIN"/>
</dbReference>
<keyword evidence="5 11" id="KW-0479">Metal-binding</keyword>
<comment type="caution">
    <text evidence="14">The sequence shown here is derived from an EMBL/GenBank/DDBJ whole genome shotgun (WGS) entry which is preliminary data.</text>
</comment>
<name>A0ABW0XDJ5_9ACTN</name>
<dbReference type="InterPro" id="IPR022569">
    <property type="entry name" value="Fd_C"/>
</dbReference>
<dbReference type="RefSeq" id="WP_381204270.1">
    <property type="nucleotide sequence ID" value="NZ_JBHSPC010000001.1"/>
</dbReference>
<dbReference type="PANTHER" id="PTHR42859:SF2">
    <property type="entry name" value="FERREDOXIN"/>
    <property type="match status" value="1"/>
</dbReference>
<evidence type="ECO:0000256" key="1">
    <source>
        <dbReference type="ARBA" id="ARBA00001927"/>
    </source>
</evidence>
<evidence type="ECO:0000256" key="6">
    <source>
        <dbReference type="ARBA" id="ARBA00022737"/>
    </source>
</evidence>
<evidence type="ECO:0000256" key="2">
    <source>
        <dbReference type="ARBA" id="ARBA00001966"/>
    </source>
</evidence>
<dbReference type="Pfam" id="PF11953">
    <property type="entry name" value="DUF3470"/>
    <property type="match status" value="1"/>
</dbReference>
<evidence type="ECO:0000256" key="4">
    <source>
        <dbReference type="ARBA" id="ARBA00022485"/>
    </source>
</evidence>
<evidence type="ECO:0000256" key="10">
    <source>
        <dbReference type="ARBA" id="ARBA00023291"/>
    </source>
</evidence>
<keyword evidence="9 11" id="KW-0411">Iron-sulfur</keyword>
<feature type="domain" description="4Fe-4S ferredoxin-type" evidence="13">
    <location>
        <begin position="31"/>
        <end position="60"/>
    </location>
</feature>
<keyword evidence="6 11" id="KW-0677">Repeat</keyword>
<evidence type="ECO:0000256" key="3">
    <source>
        <dbReference type="ARBA" id="ARBA00022448"/>
    </source>
</evidence>
<keyword evidence="7 11" id="KW-0249">Electron transport</keyword>
<dbReference type="InterPro" id="IPR017896">
    <property type="entry name" value="4Fe4S_Fe-S-bd"/>
</dbReference>
<gene>
    <name evidence="14" type="ORF">ACFP2V_00545</name>
</gene>
<evidence type="ECO:0000256" key="8">
    <source>
        <dbReference type="ARBA" id="ARBA00023004"/>
    </source>
</evidence>
<accession>A0ABW0XDJ5</accession>
<evidence type="ECO:0000256" key="5">
    <source>
        <dbReference type="ARBA" id="ARBA00022723"/>
    </source>
</evidence>
<evidence type="ECO:0000256" key="12">
    <source>
        <dbReference type="SAM" id="MobiDB-lite"/>
    </source>
</evidence>
<comment type="function">
    <text evidence="11">Ferredoxins are iron-sulfur proteins that transfer electrons in a wide variety of metabolic reactions.</text>
</comment>
<evidence type="ECO:0000256" key="7">
    <source>
        <dbReference type="ARBA" id="ARBA00022982"/>
    </source>
</evidence>
<dbReference type="PANTHER" id="PTHR42859">
    <property type="entry name" value="OXIDOREDUCTASE"/>
    <property type="match status" value="1"/>
</dbReference>
<keyword evidence="10 11" id="KW-0003">3Fe-4S</keyword>
<organism evidence="14 15">
    <name type="scientific">Streptomyces incanus</name>
    <dbReference type="NCBI Taxonomy" id="887453"/>
    <lineage>
        <taxon>Bacteria</taxon>
        <taxon>Bacillati</taxon>
        <taxon>Actinomycetota</taxon>
        <taxon>Actinomycetes</taxon>
        <taxon>Kitasatosporales</taxon>
        <taxon>Streptomycetaceae</taxon>
        <taxon>Streptomyces</taxon>
    </lineage>
</organism>
<comment type="cofactor">
    <cofactor evidence="2 11">
        <name>[4Fe-4S] cluster</name>
        <dbReference type="ChEBI" id="CHEBI:49883"/>
    </cofactor>
</comment>
<dbReference type="InterPro" id="IPR017900">
    <property type="entry name" value="4Fe4S_Fe_S_CS"/>
</dbReference>
<dbReference type="Pfam" id="PF00037">
    <property type="entry name" value="Fer4"/>
    <property type="match status" value="1"/>
</dbReference>
<dbReference type="EMBL" id="JBHSPC010000001">
    <property type="protein sequence ID" value="MFC5668655.1"/>
    <property type="molecule type" value="Genomic_DNA"/>
</dbReference>
<evidence type="ECO:0000256" key="11">
    <source>
        <dbReference type="RuleBase" id="RU364098"/>
    </source>
</evidence>
<dbReference type="SUPFAM" id="SSF54862">
    <property type="entry name" value="4Fe-4S ferredoxins"/>
    <property type="match status" value="1"/>
</dbReference>
<evidence type="ECO:0000313" key="14">
    <source>
        <dbReference type="EMBL" id="MFC5668655.1"/>
    </source>
</evidence>
<protein>
    <recommendedName>
        <fullName evidence="11">Ferredoxin</fullName>
    </recommendedName>
</protein>
<reference evidence="15" key="1">
    <citation type="journal article" date="2019" name="Int. J. Syst. Evol. Microbiol.">
        <title>The Global Catalogue of Microorganisms (GCM) 10K type strain sequencing project: providing services to taxonomists for standard genome sequencing and annotation.</title>
        <authorList>
            <consortium name="The Broad Institute Genomics Platform"/>
            <consortium name="The Broad Institute Genome Sequencing Center for Infectious Disease"/>
            <person name="Wu L."/>
            <person name="Ma J."/>
        </authorList>
    </citation>
    <scope>NUCLEOTIDE SEQUENCE [LARGE SCALE GENOMIC DNA]</scope>
    <source>
        <strain evidence="15">JCM 13852</strain>
    </source>
</reference>
<keyword evidence="4 11" id="KW-0004">4Fe-4S</keyword>
<comment type="cofactor">
    <cofactor evidence="1 11">
        <name>[3Fe-4S] cluster</name>
        <dbReference type="ChEBI" id="CHEBI:21137"/>
    </cofactor>
</comment>
<feature type="region of interest" description="Disordered" evidence="12">
    <location>
        <begin position="90"/>
        <end position="122"/>
    </location>
</feature>
<dbReference type="PROSITE" id="PS51379">
    <property type="entry name" value="4FE4S_FER_2"/>
    <property type="match status" value="1"/>
</dbReference>
<evidence type="ECO:0000313" key="15">
    <source>
        <dbReference type="Proteomes" id="UP001596183"/>
    </source>
</evidence>
<keyword evidence="15" id="KW-1185">Reference proteome</keyword>
<dbReference type="Gene3D" id="3.30.70.20">
    <property type="match status" value="1"/>
</dbReference>
<dbReference type="InterPro" id="IPR000813">
    <property type="entry name" value="7Fe_ferredoxin"/>
</dbReference>
<keyword evidence="8 11" id="KW-0408">Iron</keyword>
<proteinExistence type="predicted"/>
<evidence type="ECO:0000259" key="13">
    <source>
        <dbReference type="PROSITE" id="PS51379"/>
    </source>
</evidence>
<dbReference type="Proteomes" id="UP001596183">
    <property type="component" value="Unassembled WGS sequence"/>
</dbReference>
<sequence length="122" mass="13102">MTHVVTEQCVRCKFAECVIYCPVACFREAGTFLVIDPEECIDCGNCVEACPADAIYPEDELPAELAPALEWNARLAAELPLATTRIAPLTDAEQWQGRPGKWDTLPAELAPGAPVGPHPAGP</sequence>